<feature type="domain" description="C2H2-type" evidence="10">
    <location>
        <begin position="554"/>
        <end position="582"/>
    </location>
</feature>
<protein>
    <submittedName>
        <fullName evidence="11">(apollo) hypothetical protein</fullName>
    </submittedName>
</protein>
<feature type="compositionally biased region" description="Basic and acidic residues" evidence="8">
    <location>
        <begin position="173"/>
        <end position="301"/>
    </location>
</feature>
<dbReference type="GO" id="GO:0006357">
    <property type="term" value="P:regulation of transcription by RNA polymerase II"/>
    <property type="evidence" value="ECO:0007669"/>
    <property type="project" value="TreeGrafter"/>
</dbReference>
<dbReference type="PANTHER" id="PTHR23110:SF104">
    <property type="entry name" value="MATERNAL GENE REQUIRED FOR MEIOSIS, ISOFORM H"/>
    <property type="match status" value="1"/>
</dbReference>
<comment type="caution">
    <text evidence="11">The sequence shown here is derived from an EMBL/GenBank/DDBJ whole genome shotgun (WGS) entry which is preliminary data.</text>
</comment>
<dbReference type="GO" id="GO:0003006">
    <property type="term" value="P:developmental process involved in reproduction"/>
    <property type="evidence" value="ECO:0007669"/>
    <property type="project" value="UniProtKB-ARBA"/>
</dbReference>
<feature type="domain" description="C2H2-type" evidence="10">
    <location>
        <begin position="819"/>
        <end position="846"/>
    </location>
</feature>
<feature type="domain" description="C2H2-type" evidence="10">
    <location>
        <begin position="763"/>
        <end position="790"/>
    </location>
</feature>
<dbReference type="EMBL" id="CAJQZP010000885">
    <property type="protein sequence ID" value="CAG4992997.1"/>
    <property type="molecule type" value="Genomic_DNA"/>
</dbReference>
<dbReference type="Pfam" id="PF00651">
    <property type="entry name" value="BTB"/>
    <property type="match status" value="1"/>
</dbReference>
<comment type="subcellular location">
    <subcellularLocation>
        <location evidence="1">Nucleus</location>
    </subcellularLocation>
</comment>
<evidence type="ECO:0000256" key="2">
    <source>
        <dbReference type="ARBA" id="ARBA00022723"/>
    </source>
</evidence>
<keyword evidence="3" id="KW-0677">Repeat</keyword>
<feature type="compositionally biased region" description="Low complexity" evidence="8">
    <location>
        <begin position="714"/>
        <end position="725"/>
    </location>
</feature>
<keyword evidence="6" id="KW-0539">Nucleus</keyword>
<dbReference type="GO" id="GO:0048513">
    <property type="term" value="P:animal organ development"/>
    <property type="evidence" value="ECO:0007669"/>
    <property type="project" value="UniProtKB-ARBA"/>
</dbReference>
<dbReference type="PANTHER" id="PTHR23110">
    <property type="entry name" value="BTB DOMAIN TRANSCRIPTION FACTOR"/>
    <property type="match status" value="1"/>
</dbReference>
<evidence type="ECO:0000256" key="8">
    <source>
        <dbReference type="SAM" id="MobiDB-lite"/>
    </source>
</evidence>
<accession>A0A8S3X1J5</accession>
<evidence type="ECO:0000259" key="10">
    <source>
        <dbReference type="PROSITE" id="PS50157"/>
    </source>
</evidence>
<dbReference type="FunFam" id="3.30.160.60:FF:002343">
    <property type="entry name" value="Zinc finger protein 33A"/>
    <property type="match status" value="1"/>
</dbReference>
<keyword evidence="12" id="KW-1185">Reference proteome</keyword>
<dbReference type="PROSITE" id="PS50097">
    <property type="entry name" value="BTB"/>
    <property type="match status" value="1"/>
</dbReference>
<feature type="compositionally biased region" description="Basic and acidic residues" evidence="8">
    <location>
        <begin position="696"/>
        <end position="711"/>
    </location>
</feature>
<proteinExistence type="predicted"/>
<gene>
    <name evidence="11" type="ORF">PAPOLLO_LOCUS12423</name>
</gene>
<name>A0A8S3X1J5_PARAO</name>
<feature type="domain" description="C2H2-type" evidence="10">
    <location>
        <begin position="587"/>
        <end position="614"/>
    </location>
</feature>
<dbReference type="SMART" id="SM00225">
    <property type="entry name" value="BTB"/>
    <property type="match status" value="1"/>
</dbReference>
<dbReference type="GO" id="GO:0048468">
    <property type="term" value="P:cell development"/>
    <property type="evidence" value="ECO:0007669"/>
    <property type="project" value="UniProtKB-ARBA"/>
</dbReference>
<dbReference type="Pfam" id="PF00096">
    <property type="entry name" value="zf-C2H2"/>
    <property type="match status" value="3"/>
</dbReference>
<keyword evidence="2" id="KW-0479">Metal-binding</keyword>
<evidence type="ECO:0000256" key="7">
    <source>
        <dbReference type="PROSITE-ProRule" id="PRU00042"/>
    </source>
</evidence>
<evidence type="ECO:0000256" key="1">
    <source>
        <dbReference type="ARBA" id="ARBA00004123"/>
    </source>
</evidence>
<evidence type="ECO:0000313" key="12">
    <source>
        <dbReference type="Proteomes" id="UP000691718"/>
    </source>
</evidence>
<feature type="domain" description="C2H2-type" evidence="10">
    <location>
        <begin position="791"/>
        <end position="818"/>
    </location>
</feature>
<evidence type="ECO:0000256" key="6">
    <source>
        <dbReference type="ARBA" id="ARBA00023242"/>
    </source>
</evidence>
<dbReference type="GO" id="GO:0005634">
    <property type="term" value="C:nucleus"/>
    <property type="evidence" value="ECO:0007669"/>
    <property type="project" value="UniProtKB-SubCell"/>
</dbReference>
<dbReference type="SMART" id="SM00355">
    <property type="entry name" value="ZnF_C2H2"/>
    <property type="match status" value="6"/>
</dbReference>
<evidence type="ECO:0000256" key="4">
    <source>
        <dbReference type="ARBA" id="ARBA00022771"/>
    </source>
</evidence>
<evidence type="ECO:0000256" key="3">
    <source>
        <dbReference type="ARBA" id="ARBA00022737"/>
    </source>
</evidence>
<dbReference type="AlphaFoldDB" id="A0A8S3X1J5"/>
<dbReference type="InterPro" id="IPR000210">
    <property type="entry name" value="BTB/POZ_dom"/>
</dbReference>
<reference evidence="11" key="1">
    <citation type="submission" date="2021-04" db="EMBL/GenBank/DDBJ databases">
        <authorList>
            <person name="Tunstrom K."/>
        </authorList>
    </citation>
    <scope>NUCLEOTIDE SEQUENCE</scope>
</reference>
<dbReference type="FunFam" id="3.30.160.60:FF:000624">
    <property type="entry name" value="zinc finger protein 697"/>
    <property type="match status" value="1"/>
</dbReference>
<dbReference type="GO" id="GO:0008270">
    <property type="term" value="F:zinc ion binding"/>
    <property type="evidence" value="ECO:0007669"/>
    <property type="project" value="UniProtKB-KW"/>
</dbReference>
<dbReference type="InterPro" id="IPR051095">
    <property type="entry name" value="Dros_DevTransReg"/>
</dbReference>
<feature type="domain" description="BTB" evidence="9">
    <location>
        <begin position="68"/>
        <end position="134"/>
    </location>
</feature>
<organism evidence="11 12">
    <name type="scientific">Parnassius apollo</name>
    <name type="common">Apollo butterfly</name>
    <name type="synonym">Papilio apollo</name>
    <dbReference type="NCBI Taxonomy" id="110799"/>
    <lineage>
        <taxon>Eukaryota</taxon>
        <taxon>Metazoa</taxon>
        <taxon>Ecdysozoa</taxon>
        <taxon>Arthropoda</taxon>
        <taxon>Hexapoda</taxon>
        <taxon>Insecta</taxon>
        <taxon>Pterygota</taxon>
        <taxon>Neoptera</taxon>
        <taxon>Endopterygota</taxon>
        <taxon>Lepidoptera</taxon>
        <taxon>Glossata</taxon>
        <taxon>Ditrysia</taxon>
        <taxon>Papilionoidea</taxon>
        <taxon>Papilionidae</taxon>
        <taxon>Parnassiinae</taxon>
        <taxon>Parnassini</taxon>
        <taxon>Parnassius</taxon>
        <taxon>Parnassius</taxon>
    </lineage>
</organism>
<dbReference type="InterPro" id="IPR013087">
    <property type="entry name" value="Znf_C2H2_type"/>
</dbReference>
<dbReference type="PROSITE" id="PS00028">
    <property type="entry name" value="ZINC_FINGER_C2H2_1"/>
    <property type="match status" value="6"/>
</dbReference>
<evidence type="ECO:0000313" key="11">
    <source>
        <dbReference type="EMBL" id="CAG4992997.1"/>
    </source>
</evidence>
<dbReference type="OrthoDB" id="3437960at2759"/>
<keyword evidence="4 7" id="KW-0863">Zinc-finger</keyword>
<keyword evidence="5" id="KW-0862">Zinc</keyword>
<feature type="region of interest" description="Disordered" evidence="8">
    <location>
        <begin position="163"/>
        <end position="353"/>
    </location>
</feature>
<dbReference type="CDD" id="cd18315">
    <property type="entry name" value="BTB_POZ_BAB-like"/>
    <property type="match status" value="1"/>
</dbReference>
<dbReference type="PROSITE" id="PS50157">
    <property type="entry name" value="ZINC_FINGER_C2H2_2"/>
    <property type="match status" value="5"/>
</dbReference>
<feature type="region of interest" description="Disordered" evidence="8">
    <location>
        <begin position="646"/>
        <end position="751"/>
    </location>
</feature>
<evidence type="ECO:0000259" key="9">
    <source>
        <dbReference type="PROSITE" id="PS50097"/>
    </source>
</evidence>
<dbReference type="Proteomes" id="UP000691718">
    <property type="component" value="Unassembled WGS sequence"/>
</dbReference>
<sequence length="846" mass="95955">MLRKLDGEPSNPSVLTTVVGWNPECADSHQAAGASSDMGSEHYCLRWNNHQSNLLGVFSQLLHDESLVDVTLACSEGASIRAHKVVLSACSSYFRSLFVDHPSRHPIVILKDVGLEELRTLVDFMYKGEVNVQYCQLPALLKIAESLQVKGLAEMTTLSAAGIDTRNVPEPMEEGHPQDMRECTEPLERLDNRETRVKEERRDVKEARERDCKESRDGRDNHTRETREGRDLQREREQRDRELRESRDHREIRESRETRELRDSRDHRELGDSRDNWEPRDLREVRDPRELRDTRDPREMPDASPPRISPLLSVRRFRSETSIETPTPTHPPIPKDEPPDEPIGPPSTEEDTVSIRSNGANENIGLNMTINSHSSGSTLGPRYSPVEQRLSVLNALPHPGLAHPTHPSLASPRNEPIAGPSGLPPVQQVPLSLKKEIDWERSNEDKVGEPSAEFRMQHETMCLDMSCGSPSIPSPIPPRSPTALPLWSPLLALQACRLRRYLSDDCMTYQSRHLLHSERRRCGVCLASFPSSWLLERHAALQHASQTSCDDKPFVCEQCGQSYRYRSAYVKHREQNHRARLPADKLFTCDVCGMQFRYLKSFKKHRLNHTLERLHTKNTDAIEGMDQVSSTNEVFGQCGEMDLSIKKRNRPEVARTPPIEVIGDGEQDSTVDSNGPTDSIVTVDDSTDCRNSSAESENKRDVDTPKSERRRIPVSFASVSSMADSSEGESRNDSNKMESSSAHSGILGFLQNDDRQRERERRFACPFCGKCVRSKENLKLHVRKHTGERPFVCLFCGRAFGGKSDLTRHLRIHTGERPYHCEACGKCFARADYLSKHLTTHVHNAR</sequence>
<evidence type="ECO:0000256" key="5">
    <source>
        <dbReference type="ARBA" id="ARBA00022833"/>
    </source>
</evidence>